<evidence type="ECO:0000256" key="3">
    <source>
        <dbReference type="ARBA" id="ARBA00022833"/>
    </source>
</evidence>
<comment type="caution">
    <text evidence="6">The sequence shown here is derived from an EMBL/GenBank/DDBJ whole genome shotgun (WGS) entry which is preliminary data.</text>
</comment>
<dbReference type="OrthoDB" id="3040823at2759"/>
<feature type="domain" description="MYND-type" evidence="5">
    <location>
        <begin position="447"/>
        <end position="494"/>
    </location>
</feature>
<dbReference type="PANTHER" id="PTHR13244:SF7">
    <property type="entry name" value="ZINC FINGER MYND DOMAIN-CONTAINING PROTEIN 10"/>
    <property type="match status" value="1"/>
</dbReference>
<dbReference type="GO" id="GO:0005737">
    <property type="term" value="C:cytoplasm"/>
    <property type="evidence" value="ECO:0007669"/>
    <property type="project" value="TreeGrafter"/>
</dbReference>
<protein>
    <recommendedName>
        <fullName evidence="5">MYND-type domain-containing protein</fullName>
    </recommendedName>
</protein>
<evidence type="ECO:0000256" key="2">
    <source>
        <dbReference type="ARBA" id="ARBA00022771"/>
    </source>
</evidence>
<dbReference type="GO" id="GO:0008270">
    <property type="term" value="F:zinc ion binding"/>
    <property type="evidence" value="ECO:0007669"/>
    <property type="project" value="UniProtKB-KW"/>
</dbReference>
<dbReference type="PROSITE" id="PS50865">
    <property type="entry name" value="ZF_MYND_2"/>
    <property type="match status" value="2"/>
</dbReference>
<dbReference type="InterPro" id="IPR052298">
    <property type="entry name" value="ZMYND10"/>
</dbReference>
<evidence type="ECO:0000313" key="7">
    <source>
        <dbReference type="Proteomes" id="UP000298327"/>
    </source>
</evidence>
<dbReference type="Pfam" id="PF01753">
    <property type="entry name" value="zf-MYND"/>
    <property type="match status" value="2"/>
</dbReference>
<keyword evidence="7" id="KW-1185">Reference proteome</keyword>
<evidence type="ECO:0000256" key="4">
    <source>
        <dbReference type="PROSITE-ProRule" id="PRU00134"/>
    </source>
</evidence>
<evidence type="ECO:0000259" key="5">
    <source>
        <dbReference type="PROSITE" id="PS50865"/>
    </source>
</evidence>
<dbReference type="PANTHER" id="PTHR13244">
    <property type="entry name" value="ZINC FINGER MYND DOMAIN CONTAINING PROTEIN 10"/>
    <property type="match status" value="1"/>
</dbReference>
<dbReference type="EMBL" id="SEOQ01001389">
    <property type="protein sequence ID" value="TFY52004.1"/>
    <property type="molecule type" value="Genomic_DNA"/>
</dbReference>
<gene>
    <name evidence="6" type="ORF">EVG20_g10745</name>
</gene>
<dbReference type="AlphaFoldDB" id="A0A4Y9XNX7"/>
<name>A0A4Y9XNX7_9AGAM</name>
<keyword evidence="3" id="KW-0862">Zinc</keyword>
<dbReference type="InterPro" id="IPR002893">
    <property type="entry name" value="Znf_MYND"/>
</dbReference>
<accession>A0A4Y9XNX7</accession>
<dbReference type="SUPFAM" id="SSF144232">
    <property type="entry name" value="HIT/MYND zinc finger-like"/>
    <property type="match status" value="2"/>
</dbReference>
<evidence type="ECO:0000256" key="1">
    <source>
        <dbReference type="ARBA" id="ARBA00022723"/>
    </source>
</evidence>
<keyword evidence="1" id="KW-0479">Metal-binding</keyword>
<keyword evidence="2 4" id="KW-0863">Zinc-finger</keyword>
<organism evidence="6 7">
    <name type="scientific">Dentipellis fragilis</name>
    <dbReference type="NCBI Taxonomy" id="205917"/>
    <lineage>
        <taxon>Eukaryota</taxon>
        <taxon>Fungi</taxon>
        <taxon>Dikarya</taxon>
        <taxon>Basidiomycota</taxon>
        <taxon>Agaricomycotina</taxon>
        <taxon>Agaricomycetes</taxon>
        <taxon>Russulales</taxon>
        <taxon>Hericiaceae</taxon>
        <taxon>Dentipellis</taxon>
    </lineage>
</organism>
<dbReference type="STRING" id="205917.A0A4Y9XNX7"/>
<evidence type="ECO:0000313" key="6">
    <source>
        <dbReference type="EMBL" id="TFY52004.1"/>
    </source>
</evidence>
<dbReference type="Gene3D" id="6.10.140.2220">
    <property type="match status" value="2"/>
</dbReference>
<dbReference type="Proteomes" id="UP000298327">
    <property type="component" value="Unassembled WGS sequence"/>
</dbReference>
<feature type="domain" description="MYND-type" evidence="5">
    <location>
        <begin position="617"/>
        <end position="667"/>
    </location>
</feature>
<reference evidence="6 7" key="1">
    <citation type="submission" date="2019-02" db="EMBL/GenBank/DDBJ databases">
        <title>Genome sequencing of the rare red list fungi Dentipellis fragilis.</title>
        <authorList>
            <person name="Buettner E."/>
            <person name="Kellner H."/>
        </authorList>
    </citation>
    <scope>NUCLEOTIDE SEQUENCE [LARGE SCALE GENOMIC DNA]</scope>
    <source>
        <strain evidence="6 7">DSM 105465</strain>
    </source>
</reference>
<proteinExistence type="predicted"/>
<sequence>MSWESRTGPDLAMRYVQEMKHDTKQFAKVIGAAREGDLISLKFIATFVLDIPDLQTEEVLEILLSHLSEPKAIQMSRTSTPCTLARVLAKRAHTAMSALGQFGAFLGPTAKVNLLCLAKGWTGVLRWMSFFYEKHKKLPVRADRTEQRENSLHMVAYALYAITQDSSTVKSTIPATPGVVALATRLWLSGDPGLSDNPPYFPVPACTAALCHVLETVGVTMLDEVISMAGGAGTIAETALGRLRSTLEFSTLNPQYVEIHIRLLFSLTAEREETSTVRHALIEKGCIKFLIRVLLRLSTMPLQLDTVMAVSGALICVANLIEAGDAVTDLRLAVQEGMLQAFANLSPSFPRLHETPYGVIFTMVSRMVPKYLIYRSVLLVVQSAMSRMTQEDRAKVAASPMRDSWDFMDRLVAERLEVNEMVSGGTRVPANVVVHCDYVRARLSLPCHLVHVNAVVHERALKSAFKTCSQCHAVYYCSKECQVAGWRKSHKTECQSNKQELTGKIMQRKDRLFLSHLLDHGLCRNQPHLRRLAAQNFPGMPLANIGVTVDYTYLPEDYSVFVTDEHNRSREGEAATVECLIPTGLRCTKICITMPKPSLGRGEASISTPVVPDLEEQLGCSEGRGMPPGVPSYGLFTHNQADTCHIVLYCSKECQVAGWKNGHKVECKRNQEEMIRDTLQKEDRKFLSYLALCDAWHHLPRLRRLAAQDLPGTPLANIRVQIKYACVPEMYAVLPLASESGRTCIEYLITVGERCVAVRMISPTSLWEDVDFGWSLEISEEADTILDDVDIDLANMRVHGGSSVYRK</sequence>